<accession>A0A0E9XFG1</accession>
<name>A0A0E9XFG1_ANGAN</name>
<organism evidence="1">
    <name type="scientific">Anguilla anguilla</name>
    <name type="common">European freshwater eel</name>
    <name type="synonym">Muraena anguilla</name>
    <dbReference type="NCBI Taxonomy" id="7936"/>
    <lineage>
        <taxon>Eukaryota</taxon>
        <taxon>Metazoa</taxon>
        <taxon>Chordata</taxon>
        <taxon>Craniata</taxon>
        <taxon>Vertebrata</taxon>
        <taxon>Euteleostomi</taxon>
        <taxon>Actinopterygii</taxon>
        <taxon>Neopterygii</taxon>
        <taxon>Teleostei</taxon>
        <taxon>Anguilliformes</taxon>
        <taxon>Anguillidae</taxon>
        <taxon>Anguilla</taxon>
    </lineage>
</organism>
<proteinExistence type="predicted"/>
<reference evidence="1" key="2">
    <citation type="journal article" date="2015" name="Fish Shellfish Immunol.">
        <title>Early steps in the European eel (Anguilla anguilla)-Vibrio vulnificus interaction in the gills: Role of the RtxA13 toxin.</title>
        <authorList>
            <person name="Callol A."/>
            <person name="Pajuelo D."/>
            <person name="Ebbesson L."/>
            <person name="Teles M."/>
            <person name="MacKenzie S."/>
            <person name="Amaro C."/>
        </authorList>
    </citation>
    <scope>NUCLEOTIDE SEQUENCE</scope>
</reference>
<dbReference type="AlphaFoldDB" id="A0A0E9XFG1"/>
<protein>
    <submittedName>
        <fullName evidence="1">Uncharacterized protein</fullName>
    </submittedName>
</protein>
<reference evidence="1" key="1">
    <citation type="submission" date="2014-11" db="EMBL/GenBank/DDBJ databases">
        <authorList>
            <person name="Amaro Gonzalez C."/>
        </authorList>
    </citation>
    <scope>NUCLEOTIDE SEQUENCE</scope>
</reference>
<dbReference type="EMBL" id="GBXM01007110">
    <property type="protein sequence ID" value="JAI01468.1"/>
    <property type="molecule type" value="Transcribed_RNA"/>
</dbReference>
<evidence type="ECO:0000313" key="1">
    <source>
        <dbReference type="EMBL" id="JAI01468.1"/>
    </source>
</evidence>
<sequence>MLYISPQMLQSVWCTAMCVVKV</sequence>